<dbReference type="InterPro" id="IPR007255">
    <property type="entry name" value="COG8"/>
</dbReference>
<dbReference type="PANTHER" id="PTHR21311">
    <property type="entry name" value="CONSERVED OLIGOMERIC GOLGI COMPLEX COMPONENT 8"/>
    <property type="match status" value="1"/>
</dbReference>
<evidence type="ECO:0000256" key="2">
    <source>
        <dbReference type="ARBA" id="ARBA00006419"/>
    </source>
</evidence>
<evidence type="ECO:0000256" key="1">
    <source>
        <dbReference type="ARBA" id="ARBA00004395"/>
    </source>
</evidence>
<dbReference type="AlphaFoldDB" id="A0A183DBW3"/>
<organism evidence="9">
    <name type="scientific">Gongylonema pulchrum</name>
    <dbReference type="NCBI Taxonomy" id="637853"/>
    <lineage>
        <taxon>Eukaryota</taxon>
        <taxon>Metazoa</taxon>
        <taxon>Ecdysozoa</taxon>
        <taxon>Nematoda</taxon>
        <taxon>Chromadorea</taxon>
        <taxon>Rhabditida</taxon>
        <taxon>Spirurina</taxon>
        <taxon>Spiruromorpha</taxon>
        <taxon>Spiruroidea</taxon>
        <taxon>Gongylonematidae</taxon>
        <taxon>Gongylonema</taxon>
    </lineage>
</organism>
<evidence type="ECO:0000256" key="5">
    <source>
        <dbReference type="ARBA" id="ARBA00022927"/>
    </source>
</evidence>
<accession>A0A183DBW3</accession>
<evidence type="ECO:0000256" key="3">
    <source>
        <dbReference type="ARBA" id="ARBA00020983"/>
    </source>
</evidence>
<dbReference type="Pfam" id="PF04124">
    <property type="entry name" value="Dor1"/>
    <property type="match status" value="1"/>
</dbReference>
<name>A0A183DBW3_9BILA</name>
<keyword evidence="5" id="KW-0653">Protein transport</keyword>
<dbReference type="GO" id="GO:0006891">
    <property type="term" value="P:intra-Golgi vesicle-mediated transport"/>
    <property type="evidence" value="ECO:0007669"/>
    <property type="project" value="TreeGrafter"/>
</dbReference>
<evidence type="ECO:0000256" key="7">
    <source>
        <dbReference type="ARBA" id="ARBA00023136"/>
    </source>
</evidence>
<sequence>LTNKLMSFAMSFGRMGMDFRPLISEIIDDCISKRFAARVQDAANRLAFAGKAVDNCQFHFDGNSPQYQSKQMMSCRENAVRRSRFKQCRTIEISGEISDPPLLHTSQNGGQPSAPAVLASWDDLCVYGNALIDALNELRNGLSPAQV</sequence>
<comment type="similarity">
    <text evidence="2">Belongs to the COG8 family.</text>
</comment>
<keyword evidence="4" id="KW-0813">Transport</keyword>
<dbReference type="GO" id="GO:0000139">
    <property type="term" value="C:Golgi membrane"/>
    <property type="evidence" value="ECO:0007669"/>
    <property type="project" value="UniProtKB-SubCell"/>
</dbReference>
<keyword evidence="7" id="KW-0472">Membrane</keyword>
<comment type="subcellular location">
    <subcellularLocation>
        <location evidence="1">Golgi apparatus membrane</location>
        <topology evidence="1">Peripheral membrane protein</topology>
    </subcellularLocation>
</comment>
<keyword evidence="6" id="KW-0333">Golgi apparatus</keyword>
<evidence type="ECO:0000256" key="4">
    <source>
        <dbReference type="ARBA" id="ARBA00022448"/>
    </source>
</evidence>
<dbReference type="PANTHER" id="PTHR21311:SF0">
    <property type="entry name" value="CONSERVED OLIGOMERIC GOLGI COMPLEX SUBUNIT 8"/>
    <property type="match status" value="1"/>
</dbReference>
<evidence type="ECO:0000256" key="8">
    <source>
        <dbReference type="ARBA" id="ARBA00031347"/>
    </source>
</evidence>
<dbReference type="GO" id="GO:0017119">
    <property type="term" value="C:Golgi transport complex"/>
    <property type="evidence" value="ECO:0007669"/>
    <property type="project" value="InterPro"/>
</dbReference>
<proteinExistence type="inferred from homology"/>
<protein>
    <recommendedName>
        <fullName evidence="3">Conserved oligomeric Golgi complex subunit 8</fullName>
    </recommendedName>
    <alternativeName>
        <fullName evidence="8">Component of oligomeric Golgi complex 8</fullName>
    </alternativeName>
</protein>
<evidence type="ECO:0000313" key="9">
    <source>
        <dbReference type="WBParaSite" id="GPUH_0000621201-mRNA-1"/>
    </source>
</evidence>
<evidence type="ECO:0000256" key="6">
    <source>
        <dbReference type="ARBA" id="ARBA00023034"/>
    </source>
</evidence>
<dbReference type="WBParaSite" id="GPUH_0000621201-mRNA-1">
    <property type="protein sequence ID" value="GPUH_0000621201-mRNA-1"/>
    <property type="gene ID" value="GPUH_0000621201"/>
</dbReference>
<dbReference type="GO" id="GO:0015031">
    <property type="term" value="P:protein transport"/>
    <property type="evidence" value="ECO:0007669"/>
    <property type="project" value="UniProtKB-KW"/>
</dbReference>
<reference evidence="9" key="1">
    <citation type="submission" date="2016-06" db="UniProtKB">
        <authorList>
            <consortium name="WormBaseParasite"/>
        </authorList>
    </citation>
    <scope>IDENTIFICATION</scope>
</reference>